<evidence type="ECO:0000256" key="7">
    <source>
        <dbReference type="SAM" id="Phobius"/>
    </source>
</evidence>
<feature type="transmembrane region" description="Helical" evidence="7">
    <location>
        <begin position="394"/>
        <end position="418"/>
    </location>
</feature>
<dbReference type="Pfam" id="PF00854">
    <property type="entry name" value="PTR2"/>
    <property type="match status" value="1"/>
</dbReference>
<keyword evidence="9" id="KW-1185">Reference proteome</keyword>
<dbReference type="InterPro" id="IPR018456">
    <property type="entry name" value="PTR2_symporter_CS"/>
</dbReference>
<dbReference type="Proteomes" id="UP001085076">
    <property type="component" value="Miscellaneous, Linkage group lg03"/>
</dbReference>
<evidence type="ECO:0000313" key="9">
    <source>
        <dbReference type="Proteomes" id="UP001085076"/>
    </source>
</evidence>
<evidence type="ECO:0000256" key="6">
    <source>
        <dbReference type="ARBA" id="ARBA00023136"/>
    </source>
</evidence>
<keyword evidence="5 7" id="KW-1133">Transmembrane helix</keyword>
<feature type="transmembrane region" description="Helical" evidence="7">
    <location>
        <begin position="118"/>
        <end position="138"/>
    </location>
</feature>
<comment type="subcellular location">
    <subcellularLocation>
        <location evidence="1">Membrane</location>
        <topology evidence="1">Multi-pass membrane protein</topology>
    </subcellularLocation>
</comment>
<comment type="caution">
    <text evidence="8">The sequence shown here is derived from an EMBL/GenBank/DDBJ whole genome shotgun (WGS) entry which is preliminary data.</text>
</comment>
<gene>
    <name evidence="8" type="ORF">J5N97_015046</name>
</gene>
<keyword evidence="6 7" id="KW-0472">Membrane</keyword>
<feature type="transmembrane region" description="Helical" evidence="7">
    <location>
        <begin position="555"/>
        <end position="573"/>
    </location>
</feature>
<evidence type="ECO:0000256" key="4">
    <source>
        <dbReference type="ARBA" id="ARBA00022692"/>
    </source>
</evidence>
<dbReference type="SUPFAM" id="SSF103473">
    <property type="entry name" value="MFS general substrate transporter"/>
    <property type="match status" value="1"/>
</dbReference>
<organism evidence="8 9">
    <name type="scientific">Dioscorea zingiberensis</name>
    <dbReference type="NCBI Taxonomy" id="325984"/>
    <lineage>
        <taxon>Eukaryota</taxon>
        <taxon>Viridiplantae</taxon>
        <taxon>Streptophyta</taxon>
        <taxon>Embryophyta</taxon>
        <taxon>Tracheophyta</taxon>
        <taxon>Spermatophyta</taxon>
        <taxon>Magnoliopsida</taxon>
        <taxon>Liliopsida</taxon>
        <taxon>Dioscoreales</taxon>
        <taxon>Dioscoreaceae</taxon>
        <taxon>Dioscorea</taxon>
    </lineage>
</organism>
<dbReference type="PROSITE" id="PS01022">
    <property type="entry name" value="PTR2_1"/>
    <property type="match status" value="1"/>
</dbReference>
<sequence length="601" mass="67339">MATHVYDKEPAGWFNSKKTKEMKDDNEKWVHDSSVDHKGNVPQRSSTGAWKAALFIIAIEFGERLSFFGLSTNLMIYLTKVLHEELKTAAKTVNFWSGVTTMLPLIGGFIADSYLGRFSTILCSSFIYIGGLGLLILSQLVPSLKPCRTSPCLGSSKLHKIVFFLGLYFISIGTGGHRPSLESFGADQFDEDHPKERKQKMSYFNWWNFGLCAGLLLGVTFVVYIQDNVSWLICYIVLATIMGIAVVIFLVGRPFYRYRVPKDSPLTPMVRVLVAAIAKRHLHHPSNSGELYEIAETVKNDEMRLLPHTDRFRFLDKAAIIEHDEGGFEMKHNPWRLATVTQVEELKLIINMIPIWLAVIPFGVSVAQSSTFFVKQCATMDRKLTGSFEVPPASIFSLGAIGMIASVTMYDRILVPFLRRLTGNERGISILQRIGIGMVFCVVAMVIAAIVEAKRLSVAHEEQSKVVSMSMLWLAPQYVILGFGDGFSLVGLQEYFYDQVPDRMRSLGIAFYLSVIGAANFLSSLLITVVDHVTEKGGRTSWFAKDLNKSRLDKFFWLLAILDALNVVVYVFVARRYSYKSVQSKVGITNSSDGDDDDSRV</sequence>
<feature type="transmembrane region" description="Helical" evidence="7">
    <location>
        <begin position="430"/>
        <end position="451"/>
    </location>
</feature>
<dbReference type="InterPro" id="IPR000109">
    <property type="entry name" value="POT_fam"/>
</dbReference>
<dbReference type="PANTHER" id="PTHR11654">
    <property type="entry name" value="OLIGOPEPTIDE TRANSPORTER-RELATED"/>
    <property type="match status" value="1"/>
</dbReference>
<feature type="transmembrane region" description="Helical" evidence="7">
    <location>
        <begin position="355"/>
        <end position="374"/>
    </location>
</feature>
<reference evidence="8" key="1">
    <citation type="submission" date="2021-03" db="EMBL/GenBank/DDBJ databases">
        <authorList>
            <person name="Li Z."/>
            <person name="Yang C."/>
        </authorList>
    </citation>
    <scope>NUCLEOTIDE SEQUENCE</scope>
    <source>
        <strain evidence="8">Dzin_1.0</strain>
        <tissue evidence="8">Leaf</tissue>
    </source>
</reference>
<dbReference type="InterPro" id="IPR036259">
    <property type="entry name" value="MFS_trans_sf"/>
</dbReference>
<keyword evidence="4 7" id="KW-0812">Transmembrane</keyword>
<evidence type="ECO:0000256" key="2">
    <source>
        <dbReference type="ARBA" id="ARBA00005982"/>
    </source>
</evidence>
<feature type="transmembrane region" description="Helical" evidence="7">
    <location>
        <begin position="509"/>
        <end position="530"/>
    </location>
</feature>
<feature type="transmembrane region" description="Helical" evidence="7">
    <location>
        <begin position="230"/>
        <end position="252"/>
    </location>
</feature>
<dbReference type="GO" id="GO:0071916">
    <property type="term" value="F:dipeptide transmembrane transporter activity"/>
    <property type="evidence" value="ECO:0007669"/>
    <property type="project" value="InterPro"/>
</dbReference>
<keyword evidence="3" id="KW-0597">Phosphoprotein</keyword>
<proteinExistence type="inferred from homology"/>
<dbReference type="Gene3D" id="1.20.1250.20">
    <property type="entry name" value="MFS general substrate transporter like domains"/>
    <property type="match status" value="1"/>
</dbReference>
<name>A0A9D5CVS8_9LILI</name>
<dbReference type="CDD" id="cd17417">
    <property type="entry name" value="MFS_NPF5"/>
    <property type="match status" value="1"/>
</dbReference>
<dbReference type="AlphaFoldDB" id="A0A9D5CVS8"/>
<dbReference type="GO" id="GO:0042937">
    <property type="term" value="F:tripeptide transmembrane transporter activity"/>
    <property type="evidence" value="ECO:0007669"/>
    <property type="project" value="InterPro"/>
</dbReference>
<dbReference type="OrthoDB" id="8904098at2759"/>
<dbReference type="GO" id="GO:0016020">
    <property type="term" value="C:membrane"/>
    <property type="evidence" value="ECO:0007669"/>
    <property type="project" value="UniProtKB-SubCell"/>
</dbReference>
<evidence type="ECO:0000256" key="1">
    <source>
        <dbReference type="ARBA" id="ARBA00004141"/>
    </source>
</evidence>
<dbReference type="InterPro" id="IPR044739">
    <property type="entry name" value="NRT1/PTR"/>
</dbReference>
<feature type="transmembrane region" description="Helical" evidence="7">
    <location>
        <begin position="93"/>
        <end position="111"/>
    </location>
</feature>
<evidence type="ECO:0000313" key="8">
    <source>
        <dbReference type="EMBL" id="KAJ0979572.1"/>
    </source>
</evidence>
<comment type="similarity">
    <text evidence="2">Belongs to the major facilitator superfamily. Proton-dependent oligopeptide transporter (POT/PTR) (TC 2.A.17) family.</text>
</comment>
<evidence type="ECO:0000256" key="3">
    <source>
        <dbReference type="ARBA" id="ARBA00022553"/>
    </source>
</evidence>
<dbReference type="EMBL" id="JAGGNH010000003">
    <property type="protein sequence ID" value="KAJ0979572.1"/>
    <property type="molecule type" value="Genomic_DNA"/>
</dbReference>
<evidence type="ECO:0000256" key="5">
    <source>
        <dbReference type="ARBA" id="ARBA00022989"/>
    </source>
</evidence>
<reference evidence="8" key="2">
    <citation type="journal article" date="2022" name="Hortic Res">
        <title>The genome of Dioscorea zingiberensis sheds light on the biosynthesis, origin and evolution of the medicinally important diosgenin saponins.</title>
        <authorList>
            <person name="Li Y."/>
            <person name="Tan C."/>
            <person name="Li Z."/>
            <person name="Guo J."/>
            <person name="Li S."/>
            <person name="Chen X."/>
            <person name="Wang C."/>
            <person name="Dai X."/>
            <person name="Yang H."/>
            <person name="Song W."/>
            <person name="Hou L."/>
            <person name="Xu J."/>
            <person name="Tong Z."/>
            <person name="Xu A."/>
            <person name="Yuan X."/>
            <person name="Wang W."/>
            <person name="Yang Q."/>
            <person name="Chen L."/>
            <person name="Sun Z."/>
            <person name="Wang K."/>
            <person name="Pan B."/>
            <person name="Chen J."/>
            <person name="Bao Y."/>
            <person name="Liu F."/>
            <person name="Qi X."/>
            <person name="Gang D.R."/>
            <person name="Wen J."/>
            <person name="Li J."/>
        </authorList>
    </citation>
    <scope>NUCLEOTIDE SEQUENCE</scope>
    <source>
        <strain evidence="8">Dzin_1.0</strain>
    </source>
</reference>
<accession>A0A9D5CVS8</accession>
<feature type="transmembrane region" description="Helical" evidence="7">
    <location>
        <begin position="471"/>
        <end position="497"/>
    </location>
</feature>
<protein>
    <submittedName>
        <fullName evidence="8">Uncharacterized protein</fullName>
    </submittedName>
</protein>
<feature type="transmembrane region" description="Helical" evidence="7">
    <location>
        <begin position="203"/>
        <end position="224"/>
    </location>
</feature>